<organism evidence="2 3">
    <name type="scientific">Methanospirillum lacunae</name>
    <dbReference type="NCBI Taxonomy" id="668570"/>
    <lineage>
        <taxon>Archaea</taxon>
        <taxon>Methanobacteriati</taxon>
        <taxon>Methanobacteriota</taxon>
        <taxon>Stenosarchaea group</taxon>
        <taxon>Methanomicrobia</taxon>
        <taxon>Methanomicrobiales</taxon>
        <taxon>Methanospirillaceae</taxon>
        <taxon>Methanospirillum</taxon>
    </lineage>
</organism>
<keyword evidence="3" id="KW-1185">Reference proteome</keyword>
<gene>
    <name evidence="2" type="ORF">DK846_05705</name>
</gene>
<feature type="domain" description="PKD" evidence="1">
    <location>
        <begin position="316"/>
        <end position="378"/>
    </location>
</feature>
<protein>
    <recommendedName>
        <fullName evidence="1">PKD domain-containing protein</fullName>
    </recommendedName>
</protein>
<dbReference type="InterPro" id="IPR022409">
    <property type="entry name" value="PKD/Chitinase_dom"/>
</dbReference>
<accession>A0A2V2NCE1</accession>
<dbReference type="InterPro" id="IPR013783">
    <property type="entry name" value="Ig-like_fold"/>
</dbReference>
<dbReference type="EMBL" id="QGMY01000005">
    <property type="protein sequence ID" value="PWR72973.1"/>
    <property type="molecule type" value="Genomic_DNA"/>
</dbReference>
<comment type="caution">
    <text evidence="2">The sequence shown here is derived from an EMBL/GenBank/DDBJ whole genome shotgun (WGS) entry which is preliminary data.</text>
</comment>
<name>A0A2V2NCE1_9EURY</name>
<evidence type="ECO:0000259" key="1">
    <source>
        <dbReference type="PROSITE" id="PS50093"/>
    </source>
</evidence>
<dbReference type="GeneID" id="97548904"/>
<reference evidence="2 3" key="1">
    <citation type="submission" date="2018-05" db="EMBL/GenBank/DDBJ databases">
        <title>Draft genome of Methanospirillum lacunae Ki8-1.</title>
        <authorList>
            <person name="Dueholm M.S."/>
            <person name="Nielsen P.H."/>
            <person name="Bakmann L.F."/>
            <person name="Otzen D.E."/>
        </authorList>
    </citation>
    <scope>NUCLEOTIDE SEQUENCE [LARGE SCALE GENOMIC DNA]</scope>
    <source>
        <strain evidence="2 3">Ki8-1</strain>
    </source>
</reference>
<dbReference type="SMART" id="SM00089">
    <property type="entry name" value="PKD"/>
    <property type="match status" value="2"/>
</dbReference>
<feature type="domain" description="PKD" evidence="1">
    <location>
        <begin position="398"/>
        <end position="477"/>
    </location>
</feature>
<dbReference type="PROSITE" id="PS50093">
    <property type="entry name" value="PKD"/>
    <property type="match status" value="2"/>
</dbReference>
<dbReference type="AlphaFoldDB" id="A0A2V2NCE1"/>
<dbReference type="CDD" id="cd00146">
    <property type="entry name" value="PKD"/>
    <property type="match status" value="2"/>
</dbReference>
<dbReference type="InterPro" id="IPR035986">
    <property type="entry name" value="PKD_dom_sf"/>
</dbReference>
<dbReference type="OrthoDB" id="136775at2157"/>
<dbReference type="InterPro" id="IPR000601">
    <property type="entry name" value="PKD_dom"/>
</dbReference>
<dbReference type="SUPFAM" id="SSF49299">
    <property type="entry name" value="PKD domain"/>
    <property type="match status" value="2"/>
</dbReference>
<dbReference type="Pfam" id="PF18911">
    <property type="entry name" value="PKD_4"/>
    <property type="match status" value="2"/>
</dbReference>
<dbReference type="RefSeq" id="WP_109967978.1">
    <property type="nucleotide sequence ID" value="NZ_CP176093.1"/>
</dbReference>
<dbReference type="Proteomes" id="UP000245657">
    <property type="component" value="Unassembled WGS sequence"/>
</dbReference>
<evidence type="ECO:0000313" key="2">
    <source>
        <dbReference type="EMBL" id="PWR72973.1"/>
    </source>
</evidence>
<sequence length="477" mass="49955">MRSLGMGIIILGILLLPALVLAGSVEISPDYLFKDMPVTISYPAFSSGDQILVGFDAGFTPETTGMQGLTASSIEVPFSLSPGTIASVEGILFNNSTQSFISDTNETVNAGTYGVRVLKAVSTTGTSLNLSWMLGGYSSGSVSAGQIIFVPSFSPKAGLLNITTKFGSVTKSKLIPYNLSVAAPAISSNNISLITGQSGYGNVTITGLTTGLSLYNITLKLGTSIVGNFTNVTTPNGVTLVSNSTLPASVVTVNATTSMTGDVTIAKALNLTYKGLVAGSSPINVTINSMKDVNGTDINAVQVTNGTFTVTSPPLPGAEFTGTPTTGIIPFNVSFLYTSPDSPIGFNWSFDDGTMNNTQTDPTHTYWVSGSHDVTLTVLGATDNNTNVKHDYIKARQVPVWFMGNVTSGKASLSVSFNGSSISPMQSWVYYFGDGGVGYEQNMTHRYNTAGVYTVRAEAMIGNARNSAVRNQYISVT</sequence>
<proteinExistence type="predicted"/>
<evidence type="ECO:0000313" key="3">
    <source>
        <dbReference type="Proteomes" id="UP000245657"/>
    </source>
</evidence>
<dbReference type="Gene3D" id="2.60.40.10">
    <property type="entry name" value="Immunoglobulins"/>
    <property type="match status" value="2"/>
</dbReference>